<dbReference type="EMBL" id="FOLX01000001">
    <property type="protein sequence ID" value="SFC83839.1"/>
    <property type="molecule type" value="Genomic_DNA"/>
</dbReference>
<keyword evidence="2" id="KW-1185">Reference proteome</keyword>
<reference evidence="1 2" key="1">
    <citation type="submission" date="2016-10" db="EMBL/GenBank/DDBJ databases">
        <authorList>
            <person name="de Groot N.N."/>
        </authorList>
    </citation>
    <scope>NUCLEOTIDE SEQUENCE [LARGE SCALE GENOMIC DNA]</scope>
    <source>
        <strain evidence="1 2">DSM 29619</strain>
    </source>
</reference>
<gene>
    <name evidence="1" type="ORF">SAMN05421762_2384</name>
</gene>
<name>A0A1I1MEN6_9RHOB</name>
<dbReference type="Proteomes" id="UP000231644">
    <property type="component" value="Unassembled WGS sequence"/>
</dbReference>
<dbReference type="SMART" id="SM00028">
    <property type="entry name" value="TPR"/>
    <property type="match status" value="5"/>
</dbReference>
<dbReference type="PANTHER" id="PTHR19959">
    <property type="entry name" value="KINESIN LIGHT CHAIN"/>
    <property type="match status" value="1"/>
</dbReference>
<organism evidence="1 2">
    <name type="scientific">Pseudooceanicola nitratireducens</name>
    <dbReference type="NCBI Taxonomy" id="517719"/>
    <lineage>
        <taxon>Bacteria</taxon>
        <taxon>Pseudomonadati</taxon>
        <taxon>Pseudomonadota</taxon>
        <taxon>Alphaproteobacteria</taxon>
        <taxon>Rhodobacterales</taxon>
        <taxon>Paracoccaceae</taxon>
        <taxon>Pseudooceanicola</taxon>
    </lineage>
</organism>
<evidence type="ECO:0008006" key="3">
    <source>
        <dbReference type="Google" id="ProtNLM"/>
    </source>
</evidence>
<dbReference type="AlphaFoldDB" id="A0A1I1MEN6"/>
<protein>
    <recommendedName>
        <fullName evidence="3">Tetratricopeptide repeat-containing protein</fullName>
    </recommendedName>
</protein>
<dbReference type="Gene3D" id="1.25.40.10">
    <property type="entry name" value="Tetratricopeptide repeat domain"/>
    <property type="match status" value="1"/>
</dbReference>
<evidence type="ECO:0000313" key="1">
    <source>
        <dbReference type="EMBL" id="SFC83839.1"/>
    </source>
</evidence>
<dbReference type="RefSeq" id="WP_093447796.1">
    <property type="nucleotide sequence ID" value="NZ_FOLX01000001.1"/>
</dbReference>
<dbReference type="InterPro" id="IPR019734">
    <property type="entry name" value="TPR_rpt"/>
</dbReference>
<proteinExistence type="predicted"/>
<dbReference type="SUPFAM" id="SSF48452">
    <property type="entry name" value="TPR-like"/>
    <property type="match status" value="2"/>
</dbReference>
<dbReference type="InterPro" id="IPR011990">
    <property type="entry name" value="TPR-like_helical_dom_sf"/>
</dbReference>
<evidence type="ECO:0000313" key="2">
    <source>
        <dbReference type="Proteomes" id="UP000231644"/>
    </source>
</evidence>
<sequence>MQFCGRAVEMAQIVERWQRASKVEAPEPQLVILKAERGVGKTRLALEFYRWLSETIDGVGREGYWPHAVSLLDRSMDVNPDPDSCRYNVPIPYLWWGLRASDKGAENSIAGDAIATYDNFLAPHLVALTMRARMRSSSKSIVNVWRDVAKSEAASWSGYDTVISVGEGLLKTVGILRGTLGSPANIAREQAGQRSMSRVDAVLEDLESIFNPRCYTYAKTAGVILIDDAQFSKDDPGLSVFTERLLHSAMTQSWPVLILVTHWKRDLAPEFIKSERCFAGILKHGRDGTPLDNGPAAGLPGGFLKTSNTLEIDLPIVPDLTGALVEAFPGLLPDQASALLNHAGGNPRHLEQIIAFLRENEDFFNDFDTKAALTEEGFAEALKETHDIFKVVMRRLRDAPQDVQEAICLASLQGVRFVSETIDELARLHLGETRGEALAKAVNPYSIVSSRRREKIAEFSERLFYMVAERRRRSLKTLGDEVALRTSLKALLRTRLENGDLASGIEEQILTYSLAAQIFSEEDLEERFYVLLALAHVARAEAERYCHESALEAADKFFSLYYREPAVANKVESWLLNNVARLLQNDGKIAEALEISGPLLVRQRQQAERLKTPESLREMSVSLDIMGRTMQLTGAHAAATEAYRESLEVRRDLVENLKTPESLRDLLVSLNNVGSAAKVTGDDAAAAAASVEMLEVARDLAERLKTPESLRILSVSLDHVGSAAQIAGQHAAAAAAYGESMELRRDLVENLKTPESLRDLSVSLGNVGRAAQISGDHAAAAAAFIEMLEIARDLAERLKTPASLRDLSVSLDNVGRAAQFAGDHAFAAGAHAQSVEISRNLVEHLRTPESLRDLLVSLGNVGRAAEAGGDQAAATEAYAESLELARDLAEHLNTPTSLRDLSVSLKNVGRAAEATGDHARAAEAYAESEKVAHSLAERLKSQESLLDL</sequence>
<dbReference type="PANTHER" id="PTHR19959:SF119">
    <property type="entry name" value="FUNGAL LIPASE-LIKE DOMAIN-CONTAINING PROTEIN"/>
    <property type="match status" value="1"/>
</dbReference>
<accession>A0A1I1MEN6</accession>
<dbReference type="OrthoDB" id="105971at2"/>
<dbReference type="STRING" id="517719.SAMN05421762_2384"/>